<dbReference type="Pfam" id="PF01149">
    <property type="entry name" value="Fapy_DNA_glyco"/>
    <property type="match status" value="1"/>
</dbReference>
<dbReference type="PROSITE" id="PS51066">
    <property type="entry name" value="ZF_FPG_2"/>
    <property type="match status" value="1"/>
</dbReference>
<dbReference type="PROSITE" id="PS51068">
    <property type="entry name" value="FPG_CAT"/>
    <property type="match status" value="1"/>
</dbReference>
<evidence type="ECO:0000256" key="13">
    <source>
        <dbReference type="ARBA" id="ARBA00023295"/>
    </source>
</evidence>
<keyword evidence="6 14" id="KW-0863">Zinc-finger</keyword>
<evidence type="ECO:0000256" key="10">
    <source>
        <dbReference type="ARBA" id="ARBA00023204"/>
    </source>
</evidence>
<dbReference type="InterPro" id="IPR035937">
    <property type="entry name" value="FPG_N"/>
</dbReference>
<evidence type="ECO:0000256" key="9">
    <source>
        <dbReference type="ARBA" id="ARBA00023125"/>
    </source>
</evidence>
<dbReference type="SMART" id="SM01232">
    <property type="entry name" value="H2TH"/>
    <property type="match status" value="1"/>
</dbReference>
<evidence type="ECO:0000256" key="4">
    <source>
        <dbReference type="ARBA" id="ARBA00022723"/>
    </source>
</evidence>
<dbReference type="Gene3D" id="3.20.190.10">
    <property type="entry name" value="MutM-like, N-terminal"/>
    <property type="match status" value="1"/>
</dbReference>
<evidence type="ECO:0000256" key="12">
    <source>
        <dbReference type="ARBA" id="ARBA00023268"/>
    </source>
</evidence>
<dbReference type="InterPro" id="IPR015886">
    <property type="entry name" value="H2TH_FPG"/>
</dbReference>
<dbReference type="Gene3D" id="1.10.8.50">
    <property type="match status" value="1"/>
</dbReference>
<dbReference type="InterPro" id="IPR010663">
    <property type="entry name" value="Znf_FPG/IleRS"/>
</dbReference>
<dbReference type="GO" id="GO:0003684">
    <property type="term" value="F:damaged DNA binding"/>
    <property type="evidence" value="ECO:0007669"/>
    <property type="project" value="InterPro"/>
</dbReference>
<dbReference type="CDD" id="cd08973">
    <property type="entry name" value="BaFpgNei_N_1"/>
    <property type="match status" value="1"/>
</dbReference>
<protein>
    <submittedName>
        <fullName evidence="17">Fpg/Nei family DNA glycosylase</fullName>
    </submittedName>
</protein>
<dbReference type="KEGG" id="rain:Rai3103_11090"/>
<dbReference type="GO" id="GO:0006284">
    <property type="term" value="P:base-excision repair"/>
    <property type="evidence" value="ECO:0007669"/>
    <property type="project" value="InterPro"/>
</dbReference>
<dbReference type="SUPFAM" id="SSF81624">
    <property type="entry name" value="N-terminal domain of MutM-like DNA repair proteins"/>
    <property type="match status" value="1"/>
</dbReference>
<dbReference type="PANTHER" id="PTHR22993:SF9">
    <property type="entry name" value="FORMAMIDOPYRIMIDINE-DNA GLYCOSYLASE"/>
    <property type="match status" value="1"/>
</dbReference>
<keyword evidence="5" id="KW-0227">DNA damage</keyword>
<accession>A0A5Q2FCL6</accession>
<comment type="catalytic activity">
    <reaction evidence="1">
        <text>Hydrolysis of DNA containing ring-opened 7-methylguanine residues, releasing 2,6-diamino-4-hydroxy-5-(N-methyl)formamidopyrimidine.</text>
        <dbReference type="EC" id="3.2.2.23"/>
    </reaction>
</comment>
<dbReference type="Proteomes" id="UP000386847">
    <property type="component" value="Chromosome"/>
</dbReference>
<dbReference type="PANTHER" id="PTHR22993">
    <property type="entry name" value="FORMAMIDOPYRIMIDINE-DNA GLYCOSYLASE"/>
    <property type="match status" value="1"/>
</dbReference>
<evidence type="ECO:0000256" key="8">
    <source>
        <dbReference type="ARBA" id="ARBA00022833"/>
    </source>
</evidence>
<dbReference type="InterPro" id="IPR012319">
    <property type="entry name" value="FPG_cat"/>
</dbReference>
<keyword evidence="12" id="KW-0511">Multifunctional enzyme</keyword>
<comment type="cofactor">
    <cofactor evidence="2">
        <name>Zn(2+)</name>
        <dbReference type="ChEBI" id="CHEBI:29105"/>
    </cofactor>
</comment>
<evidence type="ECO:0000256" key="3">
    <source>
        <dbReference type="ARBA" id="ARBA00009409"/>
    </source>
</evidence>
<dbReference type="SUPFAM" id="SSF57716">
    <property type="entry name" value="Glucocorticoid receptor-like (DNA-binding domain)"/>
    <property type="match status" value="1"/>
</dbReference>
<keyword evidence="10" id="KW-0234">DNA repair</keyword>
<dbReference type="GO" id="GO:0034039">
    <property type="term" value="F:8-oxo-7,8-dihydroguanine DNA N-glycosylase activity"/>
    <property type="evidence" value="ECO:0007669"/>
    <property type="project" value="TreeGrafter"/>
</dbReference>
<keyword evidence="11" id="KW-0456">Lyase</keyword>
<proteinExistence type="inferred from homology"/>
<evidence type="ECO:0000256" key="5">
    <source>
        <dbReference type="ARBA" id="ARBA00022763"/>
    </source>
</evidence>
<keyword evidence="7" id="KW-0378">Hydrolase</keyword>
<sequence length="284" mass="30307">MPEMPELDAAAHFLRERAQGHAVARVDLASFSVLKTADPPYTDLVGKEITGVGRRGKFLLVHCQDLVLAVHLARAGWLRWHATAPKSAVRPGRSPLALRVVLDTGAAVDVTEQGTKKGVAAYVTTDPDSLPEIATLGPEAAELSLEELAEILAGTGSRLKTVLTDQSVMAGIGNGFSDDILHAARLSPYATAKGLEADETARLHVAISEVLGQAAEAMSGQSLDRIKEVKHAGYRVHARTGLPCPVCGSDIAEVSFAEKSLQYCPTCQTGGRRLSDRRMDRLLK</sequence>
<evidence type="ECO:0000259" key="16">
    <source>
        <dbReference type="PROSITE" id="PS51068"/>
    </source>
</evidence>
<reference evidence="17 18" key="1">
    <citation type="submission" date="2019-10" db="EMBL/GenBank/DDBJ databases">
        <title>Genomic analysis of Raineyella sp. CBA3103.</title>
        <authorList>
            <person name="Roh S.W."/>
        </authorList>
    </citation>
    <scope>NUCLEOTIDE SEQUENCE [LARGE SCALE GENOMIC DNA]</scope>
    <source>
        <strain evidence="17 18">CBA3103</strain>
    </source>
</reference>
<dbReference type="SUPFAM" id="SSF46946">
    <property type="entry name" value="S13-like H2TH domain"/>
    <property type="match status" value="1"/>
</dbReference>
<dbReference type="GO" id="GO:0008270">
    <property type="term" value="F:zinc ion binding"/>
    <property type="evidence" value="ECO:0007669"/>
    <property type="project" value="UniProtKB-KW"/>
</dbReference>
<dbReference type="InterPro" id="IPR000214">
    <property type="entry name" value="Znf_DNA_glyclase/AP_lyase"/>
</dbReference>
<evidence type="ECO:0000256" key="6">
    <source>
        <dbReference type="ARBA" id="ARBA00022771"/>
    </source>
</evidence>
<comment type="similarity">
    <text evidence="3">Belongs to the FPG family.</text>
</comment>
<dbReference type="Pfam" id="PF06831">
    <property type="entry name" value="H2TH"/>
    <property type="match status" value="1"/>
</dbReference>
<feature type="domain" description="Formamidopyrimidine-DNA glycosylase catalytic" evidence="16">
    <location>
        <begin position="2"/>
        <end position="81"/>
    </location>
</feature>
<gene>
    <name evidence="17" type="ORF">Rai3103_11090</name>
</gene>
<keyword evidence="9" id="KW-0238">DNA-binding</keyword>
<evidence type="ECO:0000256" key="2">
    <source>
        <dbReference type="ARBA" id="ARBA00001947"/>
    </source>
</evidence>
<dbReference type="AlphaFoldDB" id="A0A5Q2FCL6"/>
<keyword evidence="13" id="KW-0326">Glycosidase</keyword>
<dbReference type="InterPro" id="IPR010979">
    <property type="entry name" value="Ribosomal_uS13-like_H2TH"/>
</dbReference>
<evidence type="ECO:0000256" key="7">
    <source>
        <dbReference type="ARBA" id="ARBA00022801"/>
    </source>
</evidence>
<evidence type="ECO:0000259" key="15">
    <source>
        <dbReference type="PROSITE" id="PS51066"/>
    </source>
</evidence>
<evidence type="ECO:0000256" key="11">
    <source>
        <dbReference type="ARBA" id="ARBA00023239"/>
    </source>
</evidence>
<organism evidence="17 18">
    <name type="scientific">Raineyella fluvialis</name>
    <dbReference type="NCBI Taxonomy" id="2662261"/>
    <lineage>
        <taxon>Bacteria</taxon>
        <taxon>Bacillati</taxon>
        <taxon>Actinomycetota</taxon>
        <taxon>Actinomycetes</taxon>
        <taxon>Propionibacteriales</taxon>
        <taxon>Propionibacteriaceae</taxon>
        <taxon>Raineyella</taxon>
    </lineage>
</organism>
<evidence type="ECO:0000313" key="18">
    <source>
        <dbReference type="Proteomes" id="UP000386847"/>
    </source>
</evidence>
<keyword evidence="4" id="KW-0479">Metal-binding</keyword>
<dbReference type="Pfam" id="PF06827">
    <property type="entry name" value="zf-FPG_IleRS"/>
    <property type="match status" value="1"/>
</dbReference>
<evidence type="ECO:0000256" key="1">
    <source>
        <dbReference type="ARBA" id="ARBA00001668"/>
    </source>
</evidence>
<name>A0A5Q2FCL6_9ACTN</name>
<dbReference type="GO" id="GO:0016829">
    <property type="term" value="F:lyase activity"/>
    <property type="evidence" value="ECO:0007669"/>
    <property type="project" value="UniProtKB-KW"/>
</dbReference>
<dbReference type="EMBL" id="CP045725">
    <property type="protein sequence ID" value="QGF24131.1"/>
    <property type="molecule type" value="Genomic_DNA"/>
</dbReference>
<keyword evidence="8" id="KW-0862">Zinc</keyword>
<dbReference type="SMART" id="SM00898">
    <property type="entry name" value="Fapy_DNA_glyco"/>
    <property type="match status" value="1"/>
</dbReference>
<evidence type="ECO:0000313" key="17">
    <source>
        <dbReference type="EMBL" id="QGF24131.1"/>
    </source>
</evidence>
<feature type="domain" description="FPG-type" evidence="15">
    <location>
        <begin position="235"/>
        <end position="269"/>
    </location>
</feature>
<keyword evidence="18" id="KW-1185">Reference proteome</keyword>
<evidence type="ECO:0000256" key="14">
    <source>
        <dbReference type="PROSITE-ProRule" id="PRU00391"/>
    </source>
</evidence>
<dbReference type="GO" id="GO:0003906">
    <property type="term" value="F:DNA-(apurinic or apyrimidinic site) endonuclease activity"/>
    <property type="evidence" value="ECO:0007669"/>
    <property type="project" value="InterPro"/>
</dbReference>